<proteinExistence type="predicted"/>
<dbReference type="AlphaFoldDB" id="A0A0V0S696"/>
<gene>
    <name evidence="1" type="ORF">T07_1371</name>
</gene>
<accession>A0A0V0S696</accession>
<dbReference type="Proteomes" id="UP000054630">
    <property type="component" value="Unassembled WGS sequence"/>
</dbReference>
<organism evidence="1 2">
    <name type="scientific">Trichinella nelsoni</name>
    <dbReference type="NCBI Taxonomy" id="6336"/>
    <lineage>
        <taxon>Eukaryota</taxon>
        <taxon>Metazoa</taxon>
        <taxon>Ecdysozoa</taxon>
        <taxon>Nematoda</taxon>
        <taxon>Enoplea</taxon>
        <taxon>Dorylaimia</taxon>
        <taxon>Trichinellida</taxon>
        <taxon>Trichinellidae</taxon>
        <taxon>Trichinella</taxon>
    </lineage>
</organism>
<name>A0A0V0S696_9BILA</name>
<evidence type="ECO:0000313" key="2">
    <source>
        <dbReference type="Proteomes" id="UP000054630"/>
    </source>
</evidence>
<reference evidence="1 2" key="1">
    <citation type="submission" date="2015-01" db="EMBL/GenBank/DDBJ databases">
        <title>Evolution of Trichinella species and genotypes.</title>
        <authorList>
            <person name="Korhonen P.K."/>
            <person name="Edoardo P."/>
            <person name="Giuseppe L.R."/>
            <person name="Gasser R.B."/>
        </authorList>
    </citation>
    <scope>NUCLEOTIDE SEQUENCE [LARGE SCALE GENOMIC DNA]</scope>
    <source>
        <strain evidence="1">ISS37</strain>
    </source>
</reference>
<protein>
    <submittedName>
        <fullName evidence="1">Uncharacterized protein</fullName>
    </submittedName>
</protein>
<evidence type="ECO:0000313" key="1">
    <source>
        <dbReference type="EMBL" id="KRX22175.1"/>
    </source>
</evidence>
<keyword evidence="2" id="KW-1185">Reference proteome</keyword>
<sequence>MLWSLISSAFPDLPLLTLEYNRPHLLSGTVTHCFTIPLLFAMILRSCVQRELPSVRVLSRIQSTTSHLTKTTEPEHRYLYKPFVRTFSGPPPGSFVKQATYGQ</sequence>
<dbReference type="EMBL" id="JYDL01000033">
    <property type="protein sequence ID" value="KRX22175.1"/>
    <property type="molecule type" value="Genomic_DNA"/>
</dbReference>
<comment type="caution">
    <text evidence="1">The sequence shown here is derived from an EMBL/GenBank/DDBJ whole genome shotgun (WGS) entry which is preliminary data.</text>
</comment>